<sequence length="216" mass="24017">MQEIPRLSAMVPDSLPERRAHARESHTFCDVPRPSGQLQVTPRQSVTVPNGLSLRRRLFWNLLQVHIRSWHRRRLSGSLLQLPAGLRDCLAPSQTVWVSPLGAPTVWQTVLHFLGVFCRCPNGLVTVVDCLGVSYRCAAGLGYWHRRTLSGSLLQVPRRSLRLSGTVSDCLRVSFRCPDGLADCLALFGCLLQMVLAPLLTVLESPAGAQLVWETF</sequence>
<accession>A0A9D4HSL2</accession>
<dbReference type="EMBL" id="JAIWYP010000012">
    <property type="protein sequence ID" value="KAH3727918.1"/>
    <property type="molecule type" value="Genomic_DNA"/>
</dbReference>
<evidence type="ECO:0000313" key="2">
    <source>
        <dbReference type="Proteomes" id="UP000828390"/>
    </source>
</evidence>
<evidence type="ECO:0000313" key="1">
    <source>
        <dbReference type="EMBL" id="KAH3727918.1"/>
    </source>
</evidence>
<name>A0A9D4HSL2_DREPO</name>
<dbReference type="AlphaFoldDB" id="A0A9D4HSL2"/>
<organism evidence="1 2">
    <name type="scientific">Dreissena polymorpha</name>
    <name type="common">Zebra mussel</name>
    <name type="synonym">Mytilus polymorpha</name>
    <dbReference type="NCBI Taxonomy" id="45954"/>
    <lineage>
        <taxon>Eukaryota</taxon>
        <taxon>Metazoa</taxon>
        <taxon>Spiralia</taxon>
        <taxon>Lophotrochozoa</taxon>
        <taxon>Mollusca</taxon>
        <taxon>Bivalvia</taxon>
        <taxon>Autobranchia</taxon>
        <taxon>Heteroconchia</taxon>
        <taxon>Euheterodonta</taxon>
        <taxon>Imparidentia</taxon>
        <taxon>Neoheterodontei</taxon>
        <taxon>Myida</taxon>
        <taxon>Dreissenoidea</taxon>
        <taxon>Dreissenidae</taxon>
        <taxon>Dreissena</taxon>
    </lineage>
</organism>
<proteinExistence type="predicted"/>
<keyword evidence="2" id="KW-1185">Reference proteome</keyword>
<comment type="caution">
    <text evidence="1">The sequence shown here is derived from an EMBL/GenBank/DDBJ whole genome shotgun (WGS) entry which is preliminary data.</text>
</comment>
<protein>
    <submittedName>
        <fullName evidence="1">Uncharacterized protein</fullName>
    </submittedName>
</protein>
<reference evidence="1" key="1">
    <citation type="journal article" date="2019" name="bioRxiv">
        <title>The Genome of the Zebra Mussel, Dreissena polymorpha: A Resource for Invasive Species Research.</title>
        <authorList>
            <person name="McCartney M.A."/>
            <person name="Auch B."/>
            <person name="Kono T."/>
            <person name="Mallez S."/>
            <person name="Zhang Y."/>
            <person name="Obille A."/>
            <person name="Becker A."/>
            <person name="Abrahante J.E."/>
            <person name="Garbe J."/>
            <person name="Badalamenti J.P."/>
            <person name="Herman A."/>
            <person name="Mangelson H."/>
            <person name="Liachko I."/>
            <person name="Sullivan S."/>
            <person name="Sone E.D."/>
            <person name="Koren S."/>
            <person name="Silverstein K.A.T."/>
            <person name="Beckman K.B."/>
            <person name="Gohl D.M."/>
        </authorList>
    </citation>
    <scope>NUCLEOTIDE SEQUENCE</scope>
    <source>
        <strain evidence="1">Duluth1</strain>
        <tissue evidence="1">Whole animal</tissue>
    </source>
</reference>
<gene>
    <name evidence="1" type="ORF">DPMN_053864</name>
</gene>
<dbReference type="Proteomes" id="UP000828390">
    <property type="component" value="Unassembled WGS sequence"/>
</dbReference>
<reference evidence="1" key="2">
    <citation type="submission" date="2020-11" db="EMBL/GenBank/DDBJ databases">
        <authorList>
            <person name="McCartney M.A."/>
            <person name="Auch B."/>
            <person name="Kono T."/>
            <person name="Mallez S."/>
            <person name="Becker A."/>
            <person name="Gohl D.M."/>
            <person name="Silverstein K.A.T."/>
            <person name="Koren S."/>
            <person name="Bechman K.B."/>
            <person name="Herman A."/>
            <person name="Abrahante J.E."/>
            <person name="Garbe J."/>
        </authorList>
    </citation>
    <scope>NUCLEOTIDE SEQUENCE</scope>
    <source>
        <strain evidence="1">Duluth1</strain>
        <tissue evidence="1">Whole animal</tissue>
    </source>
</reference>